<feature type="chain" id="PRO_5005895414" evidence="1">
    <location>
        <begin position="20"/>
        <end position="144"/>
    </location>
</feature>
<evidence type="ECO:0000313" key="2">
    <source>
        <dbReference type="Proteomes" id="UP000046392"/>
    </source>
</evidence>
<name>A0A0N5C5Y1_STREA</name>
<reference evidence="3" key="1">
    <citation type="submission" date="2017-02" db="UniProtKB">
        <authorList>
            <consortium name="WormBaseParasite"/>
        </authorList>
    </citation>
    <scope>IDENTIFICATION</scope>
</reference>
<keyword evidence="2" id="KW-1185">Reference proteome</keyword>
<sequence>MVFLRVLTVFIVCISISGTYENEKGSTDVYARVWGYLDCKEWMGDDVLINLKKDGKTIERLHGNCKKNFYYNESTDYFPKFSADFAYYYERELTWKNGTEPECKKYPLKDFVFYDCRFGSVVLKNSEKKVIRKRRNREKRKRLF</sequence>
<evidence type="ECO:0000256" key="1">
    <source>
        <dbReference type="SAM" id="SignalP"/>
    </source>
</evidence>
<proteinExistence type="predicted"/>
<evidence type="ECO:0000313" key="3">
    <source>
        <dbReference type="WBParaSite" id="SPAL_0001335700.1"/>
    </source>
</evidence>
<keyword evidence="1" id="KW-0732">Signal</keyword>
<feature type="signal peptide" evidence="1">
    <location>
        <begin position="1"/>
        <end position="19"/>
    </location>
</feature>
<accession>A0A0N5C5Y1</accession>
<dbReference type="WBParaSite" id="SPAL_0001335700.1">
    <property type="protein sequence ID" value="SPAL_0001335700.1"/>
    <property type="gene ID" value="SPAL_0001335700"/>
</dbReference>
<dbReference type="AlphaFoldDB" id="A0A0N5C5Y1"/>
<dbReference type="Proteomes" id="UP000046392">
    <property type="component" value="Unplaced"/>
</dbReference>
<protein>
    <submittedName>
        <fullName evidence="3">ZP domain-containing protein</fullName>
    </submittedName>
</protein>
<organism evidence="2 3">
    <name type="scientific">Strongyloides papillosus</name>
    <name type="common">Intestinal threadworm</name>
    <dbReference type="NCBI Taxonomy" id="174720"/>
    <lineage>
        <taxon>Eukaryota</taxon>
        <taxon>Metazoa</taxon>
        <taxon>Ecdysozoa</taxon>
        <taxon>Nematoda</taxon>
        <taxon>Chromadorea</taxon>
        <taxon>Rhabditida</taxon>
        <taxon>Tylenchina</taxon>
        <taxon>Panagrolaimomorpha</taxon>
        <taxon>Strongyloidoidea</taxon>
        <taxon>Strongyloididae</taxon>
        <taxon>Strongyloides</taxon>
    </lineage>
</organism>